<evidence type="ECO:0000313" key="2">
    <source>
        <dbReference type="EMBL" id="KTC86285.1"/>
    </source>
</evidence>
<evidence type="ECO:0000313" key="3">
    <source>
        <dbReference type="Proteomes" id="UP000054742"/>
    </source>
</evidence>
<sequence length="129" mass="14042">MINFIEHLEGLIVSKIAVARGVLTLFRLEAKLAGLNIVPLLTSLAVLIALCLSTWLTVMVLIGYLITLLIGPLLAMITVLLLNAVALFFVGISLSSCIKQMSFEKTRALLSNQQSEGSHELAKRTTKIH</sequence>
<feature type="transmembrane region" description="Helical" evidence="1">
    <location>
        <begin position="40"/>
        <end position="67"/>
    </location>
</feature>
<accession>A0A0W0SSU3</accession>
<evidence type="ECO:0008006" key="4">
    <source>
        <dbReference type="Google" id="ProtNLM"/>
    </source>
</evidence>
<name>A0A0W0SSU3_9GAMM</name>
<reference evidence="2 3" key="1">
    <citation type="submission" date="2015-11" db="EMBL/GenBank/DDBJ databases">
        <title>Genomic analysis of 38 Legionella species identifies large and diverse effector repertoires.</title>
        <authorList>
            <person name="Burstein D."/>
            <person name="Amaro F."/>
            <person name="Zusman T."/>
            <person name="Lifshitz Z."/>
            <person name="Cohen O."/>
            <person name="Gilbert J.A."/>
            <person name="Pupko T."/>
            <person name="Shuman H.A."/>
            <person name="Segal G."/>
        </authorList>
    </citation>
    <scope>NUCLEOTIDE SEQUENCE [LARGE SCALE GENOMIC DNA]</scope>
    <source>
        <strain evidence="2 3">ATCC 43878</strain>
    </source>
</reference>
<protein>
    <recommendedName>
        <fullName evidence="4">Phage holin family protein</fullName>
    </recommendedName>
</protein>
<keyword evidence="1" id="KW-1133">Transmembrane helix</keyword>
<keyword evidence="3" id="KW-1185">Reference proteome</keyword>
<dbReference type="STRING" id="29422.Lbru_0779"/>
<dbReference type="EMBL" id="LNXV01000005">
    <property type="protein sequence ID" value="KTC86285.1"/>
    <property type="molecule type" value="Genomic_DNA"/>
</dbReference>
<comment type="caution">
    <text evidence="2">The sequence shown here is derived from an EMBL/GenBank/DDBJ whole genome shotgun (WGS) entry which is preliminary data.</text>
</comment>
<dbReference type="OrthoDB" id="5657202at2"/>
<gene>
    <name evidence="2" type="ORF">Lbru_0779</name>
</gene>
<feature type="transmembrane region" description="Helical" evidence="1">
    <location>
        <begin position="73"/>
        <end position="98"/>
    </location>
</feature>
<keyword evidence="1" id="KW-0472">Membrane</keyword>
<keyword evidence="1" id="KW-0812">Transmembrane</keyword>
<dbReference type="Proteomes" id="UP000054742">
    <property type="component" value="Unassembled WGS sequence"/>
</dbReference>
<organism evidence="2 3">
    <name type="scientific">Legionella brunensis</name>
    <dbReference type="NCBI Taxonomy" id="29422"/>
    <lineage>
        <taxon>Bacteria</taxon>
        <taxon>Pseudomonadati</taxon>
        <taxon>Pseudomonadota</taxon>
        <taxon>Gammaproteobacteria</taxon>
        <taxon>Legionellales</taxon>
        <taxon>Legionellaceae</taxon>
        <taxon>Legionella</taxon>
    </lineage>
</organism>
<dbReference type="RefSeq" id="WP_058440880.1">
    <property type="nucleotide sequence ID" value="NZ_CAAAHU010000010.1"/>
</dbReference>
<evidence type="ECO:0000256" key="1">
    <source>
        <dbReference type="SAM" id="Phobius"/>
    </source>
</evidence>
<dbReference type="PATRIC" id="fig|29422.6.peg.813"/>
<dbReference type="AlphaFoldDB" id="A0A0W0SSU3"/>
<proteinExistence type="predicted"/>